<keyword evidence="1" id="KW-0059">Arsenical resistance</keyword>
<evidence type="ECO:0000256" key="1">
    <source>
        <dbReference type="ARBA" id="ARBA00022849"/>
    </source>
</evidence>
<dbReference type="GO" id="GO:0046685">
    <property type="term" value="P:response to arsenic-containing substance"/>
    <property type="evidence" value="ECO:0007669"/>
    <property type="project" value="UniProtKB-KW"/>
</dbReference>
<protein>
    <submittedName>
        <fullName evidence="3">Protein tyrosine phosphatase</fullName>
    </submittedName>
</protein>
<dbReference type="Pfam" id="PF01451">
    <property type="entry name" value="LMWPc"/>
    <property type="match status" value="1"/>
</dbReference>
<feature type="domain" description="Phosphotyrosine protein phosphatase I" evidence="2">
    <location>
        <begin position="25"/>
        <end position="160"/>
    </location>
</feature>
<dbReference type="SMART" id="SM00226">
    <property type="entry name" value="LMWPc"/>
    <property type="match status" value="1"/>
</dbReference>
<dbReference type="Proteomes" id="UP000219331">
    <property type="component" value="Unassembled WGS sequence"/>
</dbReference>
<dbReference type="STRING" id="538381.GCA_001696535_02919"/>
<dbReference type="InterPro" id="IPR023485">
    <property type="entry name" value="Ptyr_pPase"/>
</dbReference>
<evidence type="ECO:0000313" key="4">
    <source>
        <dbReference type="Proteomes" id="UP000219331"/>
    </source>
</evidence>
<name>A0A285T2N9_9HYPH</name>
<reference evidence="3 4" key="1">
    <citation type="submission" date="2017-08" db="EMBL/GenBank/DDBJ databases">
        <authorList>
            <person name="de Groot N.N."/>
        </authorList>
    </citation>
    <scope>NUCLEOTIDE SEQUENCE [LARGE SCALE GENOMIC DNA]</scope>
    <source>
        <strain evidence="3 4">USBA 352</strain>
    </source>
</reference>
<keyword evidence="4" id="KW-1185">Reference proteome</keyword>
<dbReference type="SUPFAM" id="SSF52788">
    <property type="entry name" value="Phosphotyrosine protein phosphatases I"/>
    <property type="match status" value="1"/>
</dbReference>
<evidence type="ECO:0000259" key="2">
    <source>
        <dbReference type="SMART" id="SM00226"/>
    </source>
</evidence>
<dbReference type="Gene3D" id="3.40.50.2300">
    <property type="match status" value="1"/>
</dbReference>
<proteinExistence type="predicted"/>
<organism evidence="3 4">
    <name type="scientific">Stappia indica</name>
    <dbReference type="NCBI Taxonomy" id="538381"/>
    <lineage>
        <taxon>Bacteria</taxon>
        <taxon>Pseudomonadati</taxon>
        <taxon>Pseudomonadota</taxon>
        <taxon>Alphaproteobacteria</taxon>
        <taxon>Hyphomicrobiales</taxon>
        <taxon>Stappiaceae</taxon>
        <taxon>Stappia</taxon>
    </lineage>
</organism>
<dbReference type="AlphaFoldDB" id="A0A285T2N9"/>
<dbReference type="PANTHER" id="PTHR43428:SF1">
    <property type="entry name" value="ARSENATE REDUCTASE"/>
    <property type="match status" value="1"/>
</dbReference>
<evidence type="ECO:0000313" key="3">
    <source>
        <dbReference type="EMBL" id="SOC15189.1"/>
    </source>
</evidence>
<accession>A0A285T2N9</accession>
<dbReference type="EMBL" id="OBML01000008">
    <property type="protein sequence ID" value="SOC15189.1"/>
    <property type="molecule type" value="Genomic_DNA"/>
</dbReference>
<dbReference type="PANTHER" id="PTHR43428">
    <property type="entry name" value="ARSENATE REDUCTASE"/>
    <property type="match status" value="1"/>
</dbReference>
<gene>
    <name evidence="3" type="ORF">SAMN05421512_10875</name>
</gene>
<sequence>MSEPGDVPGKIPDMVPGTAPSAAPGAVLFACGMNAVRSPMAAAILAKLFPGRVYVKSCGVRAGEPDPFVEAVMSEIGCDLAAHRPKTFEDLDESGFDLVLTLAPEAHHKALEMTRTDAVEVEYWPTPDPTLATGSRDQILDSYRAVRDLLMTRIKKRFGWTATPGG</sequence>
<dbReference type="InterPro" id="IPR036196">
    <property type="entry name" value="Ptyr_pPase_sf"/>
</dbReference>